<gene>
    <name evidence="2" type="ORF">SDC9_99688</name>
</gene>
<feature type="compositionally biased region" description="Basic and acidic residues" evidence="1">
    <location>
        <begin position="57"/>
        <end position="73"/>
    </location>
</feature>
<evidence type="ECO:0000256" key="1">
    <source>
        <dbReference type="SAM" id="MobiDB-lite"/>
    </source>
</evidence>
<dbReference type="AlphaFoldDB" id="A0A645ATP2"/>
<accession>A0A645ATP2</accession>
<feature type="region of interest" description="Disordered" evidence="1">
    <location>
        <begin position="33"/>
        <end position="128"/>
    </location>
</feature>
<evidence type="ECO:0000313" key="2">
    <source>
        <dbReference type="EMBL" id="MPM52924.1"/>
    </source>
</evidence>
<dbReference type="EMBL" id="VSSQ01014091">
    <property type="protein sequence ID" value="MPM52924.1"/>
    <property type="molecule type" value="Genomic_DNA"/>
</dbReference>
<name>A0A645ATP2_9ZZZZ</name>
<sequence>MGGFHYKHGTVERVRLHHNAPAHQMMGFIRKNQHKRGYLHRRRQPGNEPHFVVKRIGHTEPKDAQRRQKHSDLLDIAPEQHPPELCDDALHQGAQRPDGNRNDKGQKRAGPRNLDAGNRVKKQIAKRQQRCQEENILYKFHAHSPPA</sequence>
<organism evidence="2">
    <name type="scientific">bioreactor metagenome</name>
    <dbReference type="NCBI Taxonomy" id="1076179"/>
    <lineage>
        <taxon>unclassified sequences</taxon>
        <taxon>metagenomes</taxon>
        <taxon>ecological metagenomes</taxon>
    </lineage>
</organism>
<feature type="compositionally biased region" description="Basic residues" evidence="1">
    <location>
        <begin position="33"/>
        <end position="44"/>
    </location>
</feature>
<reference evidence="2" key="1">
    <citation type="submission" date="2019-08" db="EMBL/GenBank/DDBJ databases">
        <authorList>
            <person name="Kucharzyk K."/>
            <person name="Murdoch R.W."/>
            <person name="Higgins S."/>
            <person name="Loffler F."/>
        </authorList>
    </citation>
    <scope>NUCLEOTIDE SEQUENCE</scope>
</reference>
<protein>
    <submittedName>
        <fullName evidence="2">Uncharacterized protein</fullName>
    </submittedName>
</protein>
<comment type="caution">
    <text evidence="2">The sequence shown here is derived from an EMBL/GenBank/DDBJ whole genome shotgun (WGS) entry which is preliminary data.</text>
</comment>
<feature type="compositionally biased region" description="Basic residues" evidence="1">
    <location>
        <begin position="119"/>
        <end position="128"/>
    </location>
</feature>
<proteinExistence type="predicted"/>
<feature type="compositionally biased region" description="Basic and acidic residues" evidence="1">
    <location>
        <begin position="81"/>
        <end position="90"/>
    </location>
</feature>